<keyword evidence="3" id="KW-1185">Reference proteome</keyword>
<comment type="caution">
    <text evidence="2">The sequence shown here is derived from an EMBL/GenBank/DDBJ whole genome shotgun (WGS) entry which is preliminary data.</text>
</comment>
<dbReference type="RefSeq" id="WP_263531242.1">
    <property type="nucleotide sequence ID" value="NZ_JAOVZB010000006.1"/>
</dbReference>
<feature type="coiled-coil region" evidence="1">
    <location>
        <begin position="209"/>
        <end position="236"/>
    </location>
</feature>
<sequence>MTAIIITLLLLLIGGFIAFAIWLQLKEKARLDELRKVAGLNNELRQVRRYLDEMPPQYQPKDMRSWLFKRTIAILDQLIHIKPDASLTRRRSVLMEEMKAFQDGDQKRRAKPMNDEILITEVKRLFDSFETYLSVSQREKTIDEKQSSRYFKLVSFFKYKVQSDFHAYGARKALLSGQHEVALEMYNEALSQLSPVKDLPQAQPTLLKYNEAVTEINEAIALKKAEEEEKQKVEDIPTSEVYDDEWGKFVEDSTFKKKEKF</sequence>
<evidence type="ECO:0000313" key="2">
    <source>
        <dbReference type="EMBL" id="MCV2403860.1"/>
    </source>
</evidence>
<organism evidence="2 3">
    <name type="scientific">Marinomonas sargassi</name>
    <dbReference type="NCBI Taxonomy" id="2984494"/>
    <lineage>
        <taxon>Bacteria</taxon>
        <taxon>Pseudomonadati</taxon>
        <taxon>Pseudomonadota</taxon>
        <taxon>Gammaproteobacteria</taxon>
        <taxon>Oceanospirillales</taxon>
        <taxon>Oceanospirillaceae</taxon>
        <taxon>Marinomonas</taxon>
    </lineage>
</organism>
<evidence type="ECO:0000256" key="1">
    <source>
        <dbReference type="SAM" id="Coils"/>
    </source>
</evidence>
<protein>
    <submittedName>
        <fullName evidence="2">Uncharacterized protein</fullName>
    </submittedName>
</protein>
<reference evidence="2 3" key="1">
    <citation type="submission" date="2022-10" db="EMBL/GenBank/DDBJ databases">
        <title>Marinomonas transparenta sp. nov. and Marinomonas sargassi sp. nov., isolated from marine alga (Sargassum natans (L.) Gaillon).</title>
        <authorList>
            <person name="Wang Y."/>
        </authorList>
    </citation>
    <scope>NUCLEOTIDE SEQUENCE [LARGE SCALE GENOMIC DNA]</scope>
    <source>
        <strain evidence="2 3">C2222</strain>
    </source>
</reference>
<keyword evidence="1" id="KW-0175">Coiled coil</keyword>
<name>A0ABT2YVD5_9GAMM</name>
<evidence type="ECO:0000313" key="3">
    <source>
        <dbReference type="Proteomes" id="UP001209713"/>
    </source>
</evidence>
<proteinExistence type="predicted"/>
<dbReference type="EMBL" id="JAOVZB010000006">
    <property type="protein sequence ID" value="MCV2403860.1"/>
    <property type="molecule type" value="Genomic_DNA"/>
</dbReference>
<gene>
    <name evidence="2" type="ORF">OFY17_13390</name>
</gene>
<accession>A0ABT2YVD5</accession>
<dbReference type="Proteomes" id="UP001209713">
    <property type="component" value="Unassembled WGS sequence"/>
</dbReference>